<dbReference type="Pfam" id="PF19686">
    <property type="entry name" value="DUF6188"/>
    <property type="match status" value="1"/>
</dbReference>
<name>A0A7I7VLY1_9MYCO</name>
<dbReference type="InterPro" id="IPR046179">
    <property type="entry name" value="DUF6188"/>
</dbReference>
<gene>
    <name evidence="1" type="ORF">MDOR_04590</name>
    <name evidence="2" type="ORF">MDOR_04780</name>
</gene>
<organism evidence="2 3">
    <name type="scientific">Mycolicibacterium doricum</name>
    <dbReference type="NCBI Taxonomy" id="126673"/>
    <lineage>
        <taxon>Bacteria</taxon>
        <taxon>Bacillati</taxon>
        <taxon>Actinomycetota</taxon>
        <taxon>Actinomycetes</taxon>
        <taxon>Mycobacteriales</taxon>
        <taxon>Mycobacteriaceae</taxon>
        <taxon>Mycolicibacterium</taxon>
    </lineage>
</organism>
<accession>A0A7I7VLY1</accession>
<reference evidence="2 3" key="1">
    <citation type="journal article" date="2019" name="Emerg. Microbes Infect.">
        <title>Comprehensive subspecies identification of 175 nontuberculous mycobacteria species based on 7547 genomic profiles.</title>
        <authorList>
            <person name="Matsumoto Y."/>
            <person name="Kinjo T."/>
            <person name="Motooka D."/>
            <person name="Nabeya D."/>
            <person name="Jung N."/>
            <person name="Uechi K."/>
            <person name="Horii T."/>
            <person name="Iida T."/>
            <person name="Fujita J."/>
            <person name="Nakamura S."/>
        </authorList>
    </citation>
    <scope>NUCLEOTIDE SEQUENCE [LARGE SCALE GENOMIC DNA]</scope>
    <source>
        <strain evidence="2 3">JCM 12405</strain>
    </source>
</reference>
<dbReference type="EMBL" id="AP022605">
    <property type="protein sequence ID" value="BBZ06309.1"/>
    <property type="molecule type" value="Genomic_DNA"/>
</dbReference>
<dbReference type="AlphaFoldDB" id="A0A7I7VLY1"/>
<protein>
    <submittedName>
        <fullName evidence="2">Uncharacterized protein</fullName>
    </submittedName>
</protein>
<evidence type="ECO:0000313" key="2">
    <source>
        <dbReference type="EMBL" id="BBZ06309.1"/>
    </source>
</evidence>
<dbReference type="EMBL" id="AP022605">
    <property type="protein sequence ID" value="BBZ06290.1"/>
    <property type="molecule type" value="Genomic_DNA"/>
</dbReference>
<sequence length="132" mass="13938">MKNLELEGKELQSVLVNYTVRMQLADVHFIVIESPFTVVVGDDVISLSPEEDAQDAFQPIHQLVGQTVEEAFADEAGALSVRFSGGAHLSVKPDAAYEAWSVSGPDGALVVSTPGGKLAVWSAKKPADGASE</sequence>
<reference evidence="2" key="2">
    <citation type="submission" date="2020-02" db="EMBL/GenBank/DDBJ databases">
        <authorList>
            <person name="Matsumoto Y."/>
            <person name="Motooka D."/>
            <person name="Nakamura S."/>
        </authorList>
    </citation>
    <scope>NUCLEOTIDE SEQUENCE</scope>
    <source>
        <strain evidence="2">JCM 12405</strain>
    </source>
</reference>
<dbReference type="KEGG" id="mdr:MDOR_04590"/>
<dbReference type="RefSeq" id="WP_220096634.1">
    <property type="nucleotide sequence ID" value="NZ_AP022605.1"/>
</dbReference>
<proteinExistence type="predicted"/>
<evidence type="ECO:0000313" key="1">
    <source>
        <dbReference type="EMBL" id="BBZ06290.1"/>
    </source>
</evidence>
<evidence type="ECO:0000313" key="3">
    <source>
        <dbReference type="Proteomes" id="UP000467201"/>
    </source>
</evidence>
<dbReference type="KEGG" id="mdr:MDOR_04780"/>
<dbReference type="Proteomes" id="UP000467201">
    <property type="component" value="Chromosome"/>
</dbReference>